<name>A0A8J3EBZ1_9PROT</name>
<evidence type="ECO:0000313" key="3">
    <source>
        <dbReference type="Proteomes" id="UP000597507"/>
    </source>
</evidence>
<organism evidence="2 3">
    <name type="scientific">Caldovatus sediminis</name>
    <dbReference type="NCBI Taxonomy" id="2041189"/>
    <lineage>
        <taxon>Bacteria</taxon>
        <taxon>Pseudomonadati</taxon>
        <taxon>Pseudomonadota</taxon>
        <taxon>Alphaproteobacteria</taxon>
        <taxon>Acetobacterales</taxon>
        <taxon>Roseomonadaceae</taxon>
        <taxon>Caldovatus</taxon>
    </lineage>
</organism>
<dbReference type="PANTHER" id="PTHR33802">
    <property type="entry name" value="SI:CH211-161H7.5-RELATED"/>
    <property type="match status" value="1"/>
</dbReference>
<keyword evidence="1" id="KW-1133">Transmembrane helix</keyword>
<keyword evidence="1" id="KW-0472">Membrane</keyword>
<feature type="transmembrane region" description="Helical" evidence="1">
    <location>
        <begin position="115"/>
        <end position="133"/>
    </location>
</feature>
<sequence length="276" mass="29251">MIGPPAGRADRLRQWSTILLALAQPLVGALAPVFGIGRPIAAVAAESQTPVVPAGYAFLIWTPIFALALAYAVWQALPARREDPLLRRLGWWIAAAFAGNVLWMLAAQITGRNGWHLFALILLALAPALVAFLRERRGRRAPAEPTGPWRRWLLRPLLGLQAGWVTAAAFANLSGAARAEGVAWFGLGETAAAVLLVLVAGLCAAAILWLSRGSPWYAGAAAWAFAAILLANMGEREWNLFVAAAAAAALVLLGVVLRAAWRREDRQGVASPAPGG</sequence>
<comment type="caution">
    <text evidence="2">The sequence shown here is derived from an EMBL/GenBank/DDBJ whole genome shotgun (WGS) entry which is preliminary data.</text>
</comment>
<dbReference type="Proteomes" id="UP000597507">
    <property type="component" value="Unassembled WGS sequence"/>
</dbReference>
<gene>
    <name evidence="2" type="ORF">GCM10010964_17720</name>
</gene>
<feature type="transmembrane region" description="Helical" evidence="1">
    <location>
        <begin position="216"/>
        <end position="234"/>
    </location>
</feature>
<feature type="transmembrane region" description="Helical" evidence="1">
    <location>
        <begin position="191"/>
        <end position="209"/>
    </location>
</feature>
<accession>A0A8J3EBZ1</accession>
<evidence type="ECO:0000313" key="2">
    <source>
        <dbReference type="EMBL" id="GGG30257.1"/>
    </source>
</evidence>
<feature type="transmembrane region" description="Helical" evidence="1">
    <location>
        <begin position="89"/>
        <end position="109"/>
    </location>
</feature>
<dbReference type="PANTHER" id="PTHR33802:SF1">
    <property type="entry name" value="XK-RELATED PROTEIN"/>
    <property type="match status" value="1"/>
</dbReference>
<keyword evidence="3" id="KW-1185">Reference proteome</keyword>
<keyword evidence="1" id="KW-0812">Transmembrane</keyword>
<dbReference type="RefSeq" id="WP_229677891.1">
    <property type="nucleotide sequence ID" value="NZ_BMKS01000004.1"/>
</dbReference>
<feature type="transmembrane region" description="Helical" evidence="1">
    <location>
        <begin position="55"/>
        <end position="77"/>
    </location>
</feature>
<feature type="transmembrane region" description="Helical" evidence="1">
    <location>
        <begin position="153"/>
        <end position="171"/>
    </location>
</feature>
<feature type="transmembrane region" description="Helical" evidence="1">
    <location>
        <begin position="240"/>
        <end position="261"/>
    </location>
</feature>
<dbReference type="AlphaFoldDB" id="A0A8J3EBZ1"/>
<protein>
    <submittedName>
        <fullName evidence="2">Seryl-tRNA synthetase</fullName>
    </submittedName>
</protein>
<dbReference type="EMBL" id="BMKS01000004">
    <property type="protein sequence ID" value="GGG30257.1"/>
    <property type="molecule type" value="Genomic_DNA"/>
</dbReference>
<reference evidence="2 3" key="1">
    <citation type="journal article" date="2014" name="Int. J. Syst. Evol. Microbiol.">
        <title>Complete genome sequence of Corynebacterium casei LMG S-19264T (=DSM 44701T), isolated from a smear-ripened cheese.</title>
        <authorList>
            <consortium name="US DOE Joint Genome Institute (JGI-PGF)"/>
            <person name="Walter F."/>
            <person name="Albersmeier A."/>
            <person name="Kalinowski J."/>
            <person name="Ruckert C."/>
        </authorList>
    </citation>
    <scope>NUCLEOTIDE SEQUENCE [LARGE SCALE GENOMIC DNA]</scope>
    <source>
        <strain evidence="2 3">CGMCC 1.16330</strain>
    </source>
</reference>
<proteinExistence type="predicted"/>
<evidence type="ECO:0000256" key="1">
    <source>
        <dbReference type="SAM" id="Phobius"/>
    </source>
</evidence>